<dbReference type="InterPro" id="IPR018060">
    <property type="entry name" value="HTH_AraC"/>
</dbReference>
<dbReference type="SMART" id="SM00342">
    <property type="entry name" value="HTH_ARAC"/>
    <property type="match status" value="1"/>
</dbReference>
<protein>
    <submittedName>
        <fullName evidence="5">Xylose operon regulatory protein</fullName>
    </submittedName>
</protein>
<evidence type="ECO:0000259" key="4">
    <source>
        <dbReference type="PROSITE" id="PS01124"/>
    </source>
</evidence>
<sequence length="442" mass="49665">MVRGVSLKRRICKKTLQVRNAVANRYACDWTGPPAIANGLSPTAETAKVKPFQEIAFAFPRGSHQEVFIEGILEYARDHHRKWSYMIAPESNSVSITQLVGWPGDGVIAALNTPAEAKCAEGFHLPVVNISSALRRSPIPRTMVDNRQIGIAAAEHFLERGYENYAFYGMKGIEYSAQRLEGLAETVAKNGLQVRTHLASPTFRVRGSHWLGQQKELTKWVAKLPAPCAVLAASDARARQVMNSCRELRLHVPDQIAVLGVDDQQIICEHTHPTISSIARNNIAEGYAAARILDQLIEGVYDENQDHEELVPPHGVAMRESTDIVAISDDRLRSALVYFQQNIEEPVTVSELCAHSGVSRRWLEYAFRDLLGESPFHYIRRQRLKHAKRLLREERSAAINVVARRTGYSSSNQLAKAFRAEFGMSPREYRRTIDRSPEHRDA</sequence>
<dbReference type="Pfam" id="PF13377">
    <property type="entry name" value="Peripla_BP_3"/>
    <property type="match status" value="1"/>
</dbReference>
<dbReference type="SUPFAM" id="SSF46689">
    <property type="entry name" value="Homeodomain-like"/>
    <property type="match status" value="2"/>
</dbReference>
<dbReference type="InterPro" id="IPR018062">
    <property type="entry name" value="HTH_AraC-typ_CS"/>
</dbReference>
<name>A0A5C5VE51_9BACT</name>
<evidence type="ECO:0000256" key="2">
    <source>
        <dbReference type="ARBA" id="ARBA00023125"/>
    </source>
</evidence>
<dbReference type="InterPro" id="IPR046335">
    <property type="entry name" value="LacI/GalR-like_sensor"/>
</dbReference>
<dbReference type="InterPro" id="IPR009057">
    <property type="entry name" value="Homeodomain-like_sf"/>
</dbReference>
<comment type="caution">
    <text evidence="5">The sequence shown here is derived from an EMBL/GenBank/DDBJ whole genome shotgun (WGS) entry which is preliminary data.</text>
</comment>
<dbReference type="GO" id="GO:0000976">
    <property type="term" value="F:transcription cis-regulatory region binding"/>
    <property type="evidence" value="ECO:0007669"/>
    <property type="project" value="TreeGrafter"/>
</dbReference>
<keyword evidence="6" id="KW-1185">Reference proteome</keyword>
<evidence type="ECO:0000256" key="3">
    <source>
        <dbReference type="ARBA" id="ARBA00023163"/>
    </source>
</evidence>
<dbReference type="PROSITE" id="PS01124">
    <property type="entry name" value="HTH_ARAC_FAMILY_2"/>
    <property type="match status" value="1"/>
</dbReference>
<evidence type="ECO:0000313" key="5">
    <source>
        <dbReference type="EMBL" id="TWT35955.1"/>
    </source>
</evidence>
<dbReference type="CDD" id="cd01543">
    <property type="entry name" value="PBP1_XylR"/>
    <property type="match status" value="1"/>
</dbReference>
<evidence type="ECO:0000313" key="6">
    <source>
        <dbReference type="Proteomes" id="UP000316714"/>
    </source>
</evidence>
<dbReference type="PANTHER" id="PTHR30146">
    <property type="entry name" value="LACI-RELATED TRANSCRIPTIONAL REPRESSOR"/>
    <property type="match status" value="1"/>
</dbReference>
<keyword evidence="1" id="KW-0805">Transcription regulation</keyword>
<reference evidence="5 6" key="1">
    <citation type="submission" date="2019-02" db="EMBL/GenBank/DDBJ databases">
        <title>Deep-cultivation of Planctomycetes and their phenomic and genomic characterization uncovers novel biology.</title>
        <authorList>
            <person name="Wiegand S."/>
            <person name="Jogler M."/>
            <person name="Boedeker C."/>
            <person name="Pinto D."/>
            <person name="Vollmers J."/>
            <person name="Rivas-Marin E."/>
            <person name="Kohn T."/>
            <person name="Peeters S.H."/>
            <person name="Heuer A."/>
            <person name="Rast P."/>
            <person name="Oberbeckmann S."/>
            <person name="Bunk B."/>
            <person name="Jeske O."/>
            <person name="Meyerdierks A."/>
            <person name="Storesund J.E."/>
            <person name="Kallscheuer N."/>
            <person name="Luecker S."/>
            <person name="Lage O.M."/>
            <person name="Pohl T."/>
            <person name="Merkel B.J."/>
            <person name="Hornburger P."/>
            <person name="Mueller R.-W."/>
            <person name="Bruemmer F."/>
            <person name="Labrenz M."/>
            <person name="Spormann A.M."/>
            <person name="Op Den Camp H."/>
            <person name="Overmann J."/>
            <person name="Amann R."/>
            <person name="Jetten M.S.M."/>
            <person name="Mascher T."/>
            <person name="Medema M.H."/>
            <person name="Devos D.P."/>
            <person name="Kaster A.-K."/>
            <person name="Ovreas L."/>
            <person name="Rohde M."/>
            <person name="Galperin M.Y."/>
            <person name="Jogler C."/>
        </authorList>
    </citation>
    <scope>NUCLEOTIDE SEQUENCE [LARGE SCALE GENOMIC DNA]</scope>
    <source>
        <strain evidence="5 6">KOR34</strain>
    </source>
</reference>
<dbReference type="EMBL" id="SIHJ01000001">
    <property type="protein sequence ID" value="TWT35955.1"/>
    <property type="molecule type" value="Genomic_DNA"/>
</dbReference>
<gene>
    <name evidence="5" type="primary">xylR_5</name>
    <name evidence="5" type="ORF">KOR34_08520</name>
</gene>
<dbReference type="SUPFAM" id="SSF53822">
    <property type="entry name" value="Periplasmic binding protein-like I"/>
    <property type="match status" value="1"/>
</dbReference>
<proteinExistence type="predicted"/>
<dbReference type="PANTHER" id="PTHR30146:SF24">
    <property type="entry name" value="XYLOSE OPERON REGULATORY PROTEIN"/>
    <property type="match status" value="1"/>
</dbReference>
<dbReference type="InterPro" id="IPR028082">
    <property type="entry name" value="Peripla_BP_I"/>
</dbReference>
<accession>A0A5C5VE51</accession>
<dbReference type="Proteomes" id="UP000316714">
    <property type="component" value="Unassembled WGS sequence"/>
</dbReference>
<organism evidence="5 6">
    <name type="scientific">Posidoniimonas corsicana</name>
    <dbReference type="NCBI Taxonomy" id="1938618"/>
    <lineage>
        <taxon>Bacteria</taxon>
        <taxon>Pseudomonadati</taxon>
        <taxon>Planctomycetota</taxon>
        <taxon>Planctomycetia</taxon>
        <taxon>Pirellulales</taxon>
        <taxon>Lacipirellulaceae</taxon>
        <taxon>Posidoniimonas</taxon>
    </lineage>
</organism>
<evidence type="ECO:0000256" key="1">
    <source>
        <dbReference type="ARBA" id="ARBA00023015"/>
    </source>
</evidence>
<keyword evidence="3" id="KW-0804">Transcription</keyword>
<dbReference type="Pfam" id="PF12833">
    <property type="entry name" value="HTH_18"/>
    <property type="match status" value="1"/>
</dbReference>
<dbReference type="PROSITE" id="PS00041">
    <property type="entry name" value="HTH_ARAC_FAMILY_1"/>
    <property type="match status" value="1"/>
</dbReference>
<dbReference type="Gene3D" id="1.10.10.60">
    <property type="entry name" value="Homeodomain-like"/>
    <property type="match status" value="1"/>
</dbReference>
<dbReference type="AlphaFoldDB" id="A0A5C5VE51"/>
<dbReference type="GO" id="GO:0003700">
    <property type="term" value="F:DNA-binding transcription factor activity"/>
    <property type="evidence" value="ECO:0007669"/>
    <property type="project" value="InterPro"/>
</dbReference>
<keyword evidence="2" id="KW-0238">DNA-binding</keyword>
<feature type="domain" description="HTH araC/xylS-type" evidence="4">
    <location>
        <begin position="333"/>
        <end position="432"/>
    </location>
</feature>
<dbReference type="Gene3D" id="3.40.50.2300">
    <property type="match status" value="2"/>
</dbReference>